<organism evidence="5 6">
    <name type="scientific">Acidocella aminolytica 101 = DSM 11237</name>
    <dbReference type="NCBI Taxonomy" id="1120923"/>
    <lineage>
        <taxon>Bacteria</taxon>
        <taxon>Pseudomonadati</taxon>
        <taxon>Pseudomonadota</taxon>
        <taxon>Alphaproteobacteria</taxon>
        <taxon>Acetobacterales</taxon>
        <taxon>Acidocellaceae</taxon>
        <taxon>Acidocella</taxon>
    </lineage>
</organism>
<dbReference type="InterPro" id="IPR001845">
    <property type="entry name" value="HTH_ArsR_DNA-bd_dom"/>
</dbReference>
<dbReference type="InterPro" id="IPR011991">
    <property type="entry name" value="ArsR-like_HTH"/>
</dbReference>
<gene>
    <name evidence="5" type="ORF">Aam_081_003</name>
</gene>
<sequence>MENCDVIVTLGALAQTTRLDVFRLLVRNEPNGVAAGEISRILAVPPNTMSTHLGILSRAGLIHSKRYSRSIVYRADLKRFREMTLFLVADCCGGNPETCASVIADLIPCCPTKEEANV</sequence>
<evidence type="ECO:0000256" key="2">
    <source>
        <dbReference type="ARBA" id="ARBA00023125"/>
    </source>
</evidence>
<evidence type="ECO:0000256" key="3">
    <source>
        <dbReference type="ARBA" id="ARBA00023163"/>
    </source>
</evidence>
<evidence type="ECO:0000259" key="4">
    <source>
        <dbReference type="PROSITE" id="PS50987"/>
    </source>
</evidence>
<dbReference type="EMBL" id="BANC01000079">
    <property type="protein sequence ID" value="GAN81167.1"/>
    <property type="molecule type" value="Genomic_DNA"/>
</dbReference>
<keyword evidence="3" id="KW-0804">Transcription</keyword>
<dbReference type="CDD" id="cd00090">
    <property type="entry name" value="HTH_ARSR"/>
    <property type="match status" value="1"/>
</dbReference>
<keyword evidence="2" id="KW-0238">DNA-binding</keyword>
<comment type="caution">
    <text evidence="5">The sequence shown here is derived from an EMBL/GenBank/DDBJ whole genome shotgun (WGS) entry which is preliminary data.</text>
</comment>
<dbReference type="Proteomes" id="UP000032668">
    <property type="component" value="Unassembled WGS sequence"/>
</dbReference>
<dbReference type="GO" id="GO:0003677">
    <property type="term" value="F:DNA binding"/>
    <property type="evidence" value="ECO:0007669"/>
    <property type="project" value="UniProtKB-KW"/>
</dbReference>
<dbReference type="PRINTS" id="PR00778">
    <property type="entry name" value="HTHARSR"/>
</dbReference>
<accession>A0A0D6PHN8</accession>
<dbReference type="GO" id="GO:0003700">
    <property type="term" value="F:DNA-binding transcription factor activity"/>
    <property type="evidence" value="ECO:0007669"/>
    <property type="project" value="InterPro"/>
</dbReference>
<feature type="domain" description="HTH arsR-type" evidence="4">
    <location>
        <begin position="1"/>
        <end position="95"/>
    </location>
</feature>
<name>A0A0D6PHN8_9PROT</name>
<dbReference type="InterPro" id="IPR036390">
    <property type="entry name" value="WH_DNA-bd_sf"/>
</dbReference>
<proteinExistence type="predicted"/>
<dbReference type="Gene3D" id="1.10.10.10">
    <property type="entry name" value="Winged helix-like DNA-binding domain superfamily/Winged helix DNA-binding domain"/>
    <property type="match status" value="1"/>
</dbReference>
<protein>
    <submittedName>
        <fullName evidence="5">Transcriptional regulator ArsR</fullName>
    </submittedName>
</protein>
<dbReference type="SMART" id="SM00418">
    <property type="entry name" value="HTH_ARSR"/>
    <property type="match status" value="1"/>
</dbReference>
<reference evidence="5 6" key="1">
    <citation type="submission" date="2012-11" db="EMBL/GenBank/DDBJ databases">
        <title>Whole genome sequence of Acidocella aminolytica 101 = DSM 11237.</title>
        <authorList>
            <person name="Azuma Y."/>
            <person name="Higashiura N."/>
            <person name="Hirakawa H."/>
            <person name="Matsushita K."/>
        </authorList>
    </citation>
    <scope>NUCLEOTIDE SEQUENCE [LARGE SCALE GENOMIC DNA]</scope>
    <source>
        <strain evidence="6">101 / DSM 11237</strain>
    </source>
</reference>
<dbReference type="PANTHER" id="PTHR43132">
    <property type="entry name" value="ARSENICAL RESISTANCE OPERON REPRESSOR ARSR-RELATED"/>
    <property type="match status" value="1"/>
</dbReference>
<keyword evidence="1" id="KW-0805">Transcription regulation</keyword>
<dbReference type="AlphaFoldDB" id="A0A0D6PHN8"/>
<dbReference type="STRING" id="1120923.SAMN02746095_03798"/>
<dbReference type="InterPro" id="IPR036388">
    <property type="entry name" value="WH-like_DNA-bd_sf"/>
</dbReference>
<dbReference type="InterPro" id="IPR051011">
    <property type="entry name" value="Metal_resp_trans_reg"/>
</dbReference>
<dbReference type="RefSeq" id="WP_048879555.1">
    <property type="nucleotide sequence ID" value="NZ_BANC01000079.1"/>
</dbReference>
<dbReference type="Pfam" id="PF12840">
    <property type="entry name" value="HTH_20"/>
    <property type="match status" value="1"/>
</dbReference>
<dbReference type="OrthoDB" id="9804742at2"/>
<evidence type="ECO:0000313" key="5">
    <source>
        <dbReference type="EMBL" id="GAN81167.1"/>
    </source>
</evidence>
<evidence type="ECO:0000256" key="1">
    <source>
        <dbReference type="ARBA" id="ARBA00023015"/>
    </source>
</evidence>
<dbReference type="SUPFAM" id="SSF46785">
    <property type="entry name" value="Winged helix' DNA-binding domain"/>
    <property type="match status" value="1"/>
</dbReference>
<dbReference type="PANTHER" id="PTHR43132:SF2">
    <property type="entry name" value="ARSENICAL RESISTANCE OPERON REPRESSOR ARSR-RELATED"/>
    <property type="match status" value="1"/>
</dbReference>
<dbReference type="PROSITE" id="PS50987">
    <property type="entry name" value="HTH_ARSR_2"/>
    <property type="match status" value="1"/>
</dbReference>
<keyword evidence="6" id="KW-1185">Reference proteome</keyword>
<evidence type="ECO:0000313" key="6">
    <source>
        <dbReference type="Proteomes" id="UP000032668"/>
    </source>
</evidence>